<dbReference type="EMBL" id="CABPRJ010000605">
    <property type="protein sequence ID" value="VVC31153.1"/>
    <property type="molecule type" value="Genomic_DNA"/>
</dbReference>
<accession>A0A5E4ML90</accession>
<dbReference type="AlphaFoldDB" id="A0A5E4ML90"/>
<keyword evidence="2" id="KW-1185">Reference proteome</keyword>
<dbReference type="Proteomes" id="UP000325440">
    <property type="component" value="Unassembled WGS sequence"/>
</dbReference>
<evidence type="ECO:0000313" key="1">
    <source>
        <dbReference type="EMBL" id="VVC31153.1"/>
    </source>
</evidence>
<organism evidence="1 2">
    <name type="scientific">Cinara cedri</name>
    <dbReference type="NCBI Taxonomy" id="506608"/>
    <lineage>
        <taxon>Eukaryota</taxon>
        <taxon>Metazoa</taxon>
        <taxon>Ecdysozoa</taxon>
        <taxon>Arthropoda</taxon>
        <taxon>Hexapoda</taxon>
        <taxon>Insecta</taxon>
        <taxon>Pterygota</taxon>
        <taxon>Neoptera</taxon>
        <taxon>Paraneoptera</taxon>
        <taxon>Hemiptera</taxon>
        <taxon>Sternorrhyncha</taxon>
        <taxon>Aphidomorpha</taxon>
        <taxon>Aphidoidea</taxon>
        <taxon>Aphididae</taxon>
        <taxon>Lachninae</taxon>
        <taxon>Cinara</taxon>
    </lineage>
</organism>
<proteinExistence type="predicted"/>
<evidence type="ECO:0000313" key="2">
    <source>
        <dbReference type="Proteomes" id="UP000325440"/>
    </source>
</evidence>
<sequence>SFGVVCFALRDISKGELRKVVTTSKCSGSGFMFGWGVNVSERWPPKKTAFSLSEITNWPFGPYRGVDCSLILRMSFVVLHKEPSSVLSD</sequence>
<gene>
    <name evidence="1" type="ORF">CINCED_3A013258</name>
</gene>
<protein>
    <submittedName>
        <fullName evidence="1">Uncharacterized protein</fullName>
    </submittedName>
</protein>
<feature type="non-terminal residue" evidence="1">
    <location>
        <position position="1"/>
    </location>
</feature>
<reference evidence="1 2" key="1">
    <citation type="submission" date="2019-08" db="EMBL/GenBank/DDBJ databases">
        <authorList>
            <person name="Alioto T."/>
            <person name="Alioto T."/>
            <person name="Gomez Garrido J."/>
        </authorList>
    </citation>
    <scope>NUCLEOTIDE SEQUENCE [LARGE SCALE GENOMIC DNA]</scope>
</reference>
<name>A0A5E4ML90_9HEMI</name>